<dbReference type="GO" id="GO:0000398">
    <property type="term" value="P:mRNA splicing, via spliceosome"/>
    <property type="evidence" value="ECO:0007669"/>
    <property type="project" value="UniProtKB-ARBA"/>
</dbReference>
<evidence type="ECO:0000313" key="9">
    <source>
        <dbReference type="EMBL" id="KAF7184964.1"/>
    </source>
</evidence>
<evidence type="ECO:0000259" key="8">
    <source>
        <dbReference type="PROSITE" id="PS50102"/>
    </source>
</evidence>
<reference evidence="9" key="1">
    <citation type="submission" date="2020-04" db="EMBL/GenBank/DDBJ databases">
        <title>Draft genome resource of the tomato pathogen Pseudocercospora fuligena.</title>
        <authorList>
            <person name="Zaccaron A."/>
        </authorList>
    </citation>
    <scope>NUCLEOTIDE SEQUENCE</scope>
    <source>
        <strain evidence="9">PF001</strain>
    </source>
</reference>
<dbReference type="GO" id="GO:0005686">
    <property type="term" value="C:U2 snRNP"/>
    <property type="evidence" value="ECO:0007669"/>
    <property type="project" value="TreeGrafter"/>
</dbReference>
<evidence type="ECO:0000256" key="3">
    <source>
        <dbReference type="ARBA" id="ARBA00022737"/>
    </source>
</evidence>
<dbReference type="OrthoDB" id="10258585at2759"/>
<comment type="similarity">
    <text evidence="1">Belongs to the HTATSF1 family.</text>
</comment>
<keyword evidence="3" id="KW-0677">Repeat</keyword>
<evidence type="ECO:0000256" key="6">
    <source>
        <dbReference type="PROSITE-ProRule" id="PRU00176"/>
    </source>
</evidence>
<feature type="domain" description="RRM" evidence="8">
    <location>
        <begin position="143"/>
        <end position="234"/>
    </location>
</feature>
<dbReference type="InterPro" id="IPR000504">
    <property type="entry name" value="RRM_dom"/>
</dbReference>
<keyword evidence="5" id="KW-0508">mRNA splicing</keyword>
<feature type="compositionally biased region" description="Polar residues" evidence="7">
    <location>
        <begin position="88"/>
        <end position="98"/>
    </location>
</feature>
<dbReference type="FunFam" id="3.30.70.330:FF:000105">
    <property type="entry name" value="HIV Tat-specific factor 1 homolog"/>
    <property type="match status" value="1"/>
</dbReference>
<dbReference type="InterPro" id="IPR012677">
    <property type="entry name" value="Nucleotide-bd_a/b_plait_sf"/>
</dbReference>
<keyword evidence="2" id="KW-0507">mRNA processing</keyword>
<dbReference type="Gene3D" id="3.30.70.330">
    <property type="match status" value="2"/>
</dbReference>
<dbReference type="PANTHER" id="PTHR15608:SF0">
    <property type="entry name" value="HIV TAT-SPECIFIC FACTOR 1"/>
    <property type="match status" value="1"/>
</dbReference>
<evidence type="ECO:0000256" key="1">
    <source>
        <dbReference type="ARBA" id="ARBA00007747"/>
    </source>
</evidence>
<evidence type="ECO:0000256" key="4">
    <source>
        <dbReference type="ARBA" id="ARBA00022884"/>
    </source>
</evidence>
<evidence type="ECO:0000313" key="10">
    <source>
        <dbReference type="Proteomes" id="UP000660729"/>
    </source>
</evidence>
<evidence type="ECO:0000256" key="7">
    <source>
        <dbReference type="SAM" id="MobiDB-lite"/>
    </source>
</evidence>
<feature type="region of interest" description="Disordered" evidence="7">
    <location>
        <begin position="69"/>
        <end position="141"/>
    </location>
</feature>
<evidence type="ECO:0000256" key="2">
    <source>
        <dbReference type="ARBA" id="ARBA00022664"/>
    </source>
</evidence>
<dbReference type="GO" id="GO:0003723">
    <property type="term" value="F:RNA binding"/>
    <property type="evidence" value="ECO:0007669"/>
    <property type="project" value="UniProtKB-UniRule"/>
</dbReference>
<protein>
    <submittedName>
        <fullName evidence="9">Splicing factor U2AF-associated protein 2</fullName>
    </submittedName>
</protein>
<evidence type="ECO:0000256" key="5">
    <source>
        <dbReference type="ARBA" id="ARBA00023187"/>
    </source>
</evidence>
<dbReference type="PROSITE" id="PS50102">
    <property type="entry name" value="RRM"/>
    <property type="match status" value="1"/>
</dbReference>
<dbReference type="GO" id="GO:0005684">
    <property type="term" value="C:U2-type spliceosomal complex"/>
    <property type="evidence" value="ECO:0007669"/>
    <property type="project" value="TreeGrafter"/>
</dbReference>
<name>A0A8H6VE92_9PEZI</name>
<dbReference type="EMBL" id="JABCIY010000344">
    <property type="protein sequence ID" value="KAF7184964.1"/>
    <property type="molecule type" value="Genomic_DNA"/>
</dbReference>
<dbReference type="PANTHER" id="PTHR15608">
    <property type="entry name" value="SPLICING FACTOR U2AF-ASSOCIATED PROTEIN 2"/>
    <property type="match status" value="1"/>
</dbReference>
<dbReference type="InterPro" id="IPR034393">
    <property type="entry name" value="TatSF1-like"/>
</dbReference>
<feature type="region of interest" description="Disordered" evidence="7">
    <location>
        <begin position="372"/>
        <end position="425"/>
    </location>
</feature>
<proteinExistence type="inferred from homology"/>
<organism evidence="9 10">
    <name type="scientific">Pseudocercospora fuligena</name>
    <dbReference type="NCBI Taxonomy" id="685502"/>
    <lineage>
        <taxon>Eukaryota</taxon>
        <taxon>Fungi</taxon>
        <taxon>Dikarya</taxon>
        <taxon>Ascomycota</taxon>
        <taxon>Pezizomycotina</taxon>
        <taxon>Dothideomycetes</taxon>
        <taxon>Dothideomycetidae</taxon>
        <taxon>Mycosphaerellales</taxon>
        <taxon>Mycosphaerellaceae</taxon>
        <taxon>Pseudocercospora</taxon>
    </lineage>
</organism>
<comment type="caution">
    <text evidence="9">The sequence shown here is derived from an EMBL/GenBank/DDBJ whole genome shotgun (WGS) entry which is preliminary data.</text>
</comment>
<feature type="compositionally biased region" description="Basic and acidic residues" evidence="7">
    <location>
        <begin position="383"/>
        <end position="413"/>
    </location>
</feature>
<keyword evidence="10" id="KW-1185">Reference proteome</keyword>
<dbReference type="Proteomes" id="UP000660729">
    <property type="component" value="Unassembled WGS sequence"/>
</dbReference>
<dbReference type="SUPFAM" id="SSF54928">
    <property type="entry name" value="RNA-binding domain, RBD"/>
    <property type="match status" value="2"/>
</dbReference>
<dbReference type="SMART" id="SM00360">
    <property type="entry name" value="RRM"/>
    <property type="match status" value="2"/>
</dbReference>
<sequence>MAQRAPFPSNPEDFDADNRIAFSKETKSYLLEDENGEEWEWLAGPAKWSKTMDEALMKQQQEIYKVDGVDDDAPAFDPVKKRKAAQQEDVSFNGCNNSSREHGATNARQLDSNKKAKANNGATAKATASATAAPSANKPRQSTAVFVSGLPLDVDTEEVREVFSKYGIIAESADDNEKRVKLYNDANGNFKGEALIIFFRPESVRQAVMLADGMLWPRDFGQPTSTISVIEADSTYKKSNDDTVAPERQERGAPKAKPSKAKLKRKAEEMNQRLGEWSDDEISTMPQTSSRYDKVVVVKHAFRLEEFENQKPGEDVRQDIYDDMMEEGEKYGTVKHIEIFDLEEDGVVTVRFQNAEAASAFARAIDGRQFGGPTKIQASISTGDERFKKKRKTAEQKEAEEARRLEQYSKDIEGGAAAANGDEKA</sequence>
<feature type="compositionally biased region" description="Basic and acidic residues" evidence="7">
    <location>
        <begin position="234"/>
        <end position="253"/>
    </location>
</feature>
<dbReference type="AlphaFoldDB" id="A0A8H6VE92"/>
<feature type="region of interest" description="Disordered" evidence="7">
    <location>
        <begin position="231"/>
        <end position="272"/>
    </location>
</feature>
<dbReference type="Pfam" id="PF00076">
    <property type="entry name" value="RRM_1"/>
    <property type="match status" value="1"/>
</dbReference>
<gene>
    <name evidence="9" type="ORF">HII31_13587</name>
</gene>
<accession>A0A8H6VE92</accession>
<feature type="compositionally biased region" description="Low complexity" evidence="7">
    <location>
        <begin position="118"/>
        <end position="138"/>
    </location>
</feature>
<dbReference type="InterPro" id="IPR035979">
    <property type="entry name" value="RBD_domain_sf"/>
</dbReference>
<keyword evidence="4 6" id="KW-0694">RNA-binding</keyword>